<gene>
    <name evidence="2" type="ORF">ACFONL_16325</name>
</gene>
<comment type="caution">
    <text evidence="2">The sequence shown here is derived from an EMBL/GenBank/DDBJ whole genome shotgun (WGS) entry which is preliminary data.</text>
</comment>
<dbReference type="SUPFAM" id="SSF103515">
    <property type="entry name" value="Autotransporter"/>
    <property type="match status" value="1"/>
</dbReference>
<evidence type="ECO:0000259" key="1">
    <source>
        <dbReference type="SMART" id="SM00869"/>
    </source>
</evidence>
<protein>
    <submittedName>
        <fullName evidence="2">Autotransporter outer membrane beta-barrel domain-containing protein</fullName>
    </submittedName>
</protein>
<sequence>MTAALAVSPSPAMAESVARQVERGANGKDQCWSNERSCWGYNPALVPRVSVDSTHGLDAAGVSIVNDFSNTGAPSGGVAVEIGSAGGHGALGAAFTAAGSPYYTPGKKGGSAGNVTVIQRGDLYGAGSQTIDIALLRVYSMGGDGRVGYWSSGAGGAAGSVILDVQGVVSTSGDHFGGVWATSAGGQTGRNRSPEAIRAIGAWPVGIDARDAYLFPGAAGGSVAVTIGPAARVSTKGGWAPGVIAESVGGAGMDGGTYQRVLPGAGNGGTVTFSNHGAITTQGEASTGVLAQSVGGRGGRQLAMVSGNVGSGGGKGGDAAHGGAVNVLQAGEITTFGNYSFGLAAWSIGGSGGNGASAWGGRSGGDGGAAGNGGSVEVVNSGSVVTHGKGAIGVVAQSLGGGGAVNAFQRSSYTPGASSGGGAGGGSSNAFFPAGKGGEGGSGGSGGAVLLAQNGMISTEGESAFGVLAQSVGGGGGGGGSSSSVLNILLGYSAGGDGGGGGSGGFVNVTSTLPPGGLAAPSITTTGRLASGIVAQSVGGGGGAGGSANTSTAGVFAAVSVAIGGNGGMGGDGGAVFVENGSNITTKGMEAHGVEARSVGGGGGKAGNASAYAFAIAPPPYPALALSFAMGGDGGAGGAGGDVSVYNRAGVETWGEKAYGVYAGSIGGGGGAAGAAAAVADVIGFTKNFSLAFSLGGSAKGGGSGGLASIANVNAITTHGRFATGILAQSIGGGGGDGGAGSASAAKGVSNQGYVSTIVQDGVPIADTWSVRLAIGGSGGRGGSGGLTLVSNEGSVTTHGENARGILAQSIGGGGGSGGGFLSLGTSERSSSLNIGGSGGSGGNGGVVNVVNARSGRIETHDGGSAGIFAQSVGGGGGDGGALAAKAKSGPSLGSGIEATDAVLQLADDLIKINKRASGQFGNPDIARAEAGLLDKKSPTQERLGQAKTVLTIVKSGWSSAKDAIRQNEKIRKQNEINLKEGKPLIPEVPVRDFVSVAIYEAAKTGALNYIMEKLTDGLKGALKEVVGKVTPTKATVALNLSIGGSGGDGGAGGAVNVRNDGTIITHGPVSYGMFAQSVGGGGGSGGGAVTSGANWYNIQMNVGGSGGSGGSGGGVTVNNGGLIETRGVASFGVLAQSIGGGGGLAGGAVNTDAIGTVSATVNMGGSGSSWSDGKDVVVTNSGTIRTQGKEAHGLVAQSVGGGGGAYFVERKSPLSVDNIAGSQEELEVLRLANDLLKDFNLGTLGQTGGGKAEMDWNSVIPPLSLTASIGGRGGRGGDGGAVRVHQFGTIETTGHGAIGLFAQSIGGGGGFGADAGAGGHATRNAVLGASGGARGKGGDINITFGGHANITTTGDGAMGVFAQSIGGGGGYAGSGNGGWSVRNPQVGYKRVFEEILLPDSLFSPRQSVDGGTVAIDMLDNAARLSIHTTGASAHGVFVQSLGGGGGYGYNINQWSEPRASNAATRFPFGVSEFGDRTDAPWKVYGKHAEREEGRGGHISIQTVGDIVATGRNAYGIFVQNGVQKADGSIDIERSRPEHYNLIRHTGVIQGGSANGAAIRVDGGRTTVILEAGSQVSALSGQAILGYGAPMSISNRGRLTGGVDIADDGGGSRFVNEAGAVFDTGGGRAMVFGYGEGLLSRVNLGADGAFINRGALEVGGVGTLGKAWFSDQTKVNLGGVMNVDVDRPAGSNVVSADYIQASQVHIDGLRIQPRVGERLTKTPLSVIEAQWLTGRSSASLAQPQAGPVSWSFLDSGNRLIIQPKADFQGATGGAPLTQTELAMIMALQKGWDSASHPEAMAQSQIFAALANAGSATEYMNAIDRLSPEGRQQPAAAQTVSARGSMGRALSCPVFVDGGAMINENQCVWGAVTGGRTMLFNTSTTDGYRQDSLSYQVGGQWELAPNWFLGASAAYNVDMMQSSDMATKYRGQGGDVSVALKHQVGAWYFAAVLHAGFASQDVRTSFAIDDEQWMNKVDTHAWTFGARGRAAYEFAFDGWYLRPYLDVDVIHTRMPGYVTEGVGATMKIAPLREWTVAVSPAVELGVRADLEPGSWLRPYVSLGATWLSDTGLSTRASFVDGFSEGPGFTSTSELPRYLLDVGAGVQFFRKGGFELRGEYKAQIGKDYLSHRAGVRAAIHF</sequence>
<evidence type="ECO:0000313" key="3">
    <source>
        <dbReference type="Proteomes" id="UP001595704"/>
    </source>
</evidence>
<name>A0ABV7UJK2_9HYPH</name>
<organism evidence="2 3">
    <name type="scientific">Camelimonas fluminis</name>
    <dbReference type="NCBI Taxonomy" id="1576911"/>
    <lineage>
        <taxon>Bacteria</taxon>
        <taxon>Pseudomonadati</taxon>
        <taxon>Pseudomonadota</taxon>
        <taxon>Alphaproteobacteria</taxon>
        <taxon>Hyphomicrobiales</taxon>
        <taxon>Chelatococcaceae</taxon>
        <taxon>Camelimonas</taxon>
    </lineage>
</organism>
<dbReference type="RefSeq" id="WP_191320249.1">
    <property type="nucleotide sequence ID" value="NZ_BNCG01000015.1"/>
</dbReference>
<dbReference type="InterPro" id="IPR036709">
    <property type="entry name" value="Autotransporte_beta_dom_sf"/>
</dbReference>
<accession>A0ABV7UJK2</accession>
<feature type="domain" description="Autotransporter" evidence="1">
    <location>
        <begin position="1864"/>
        <end position="2129"/>
    </location>
</feature>
<dbReference type="Proteomes" id="UP001595704">
    <property type="component" value="Unassembled WGS sequence"/>
</dbReference>
<dbReference type="InterPro" id="IPR005546">
    <property type="entry name" value="Autotransporte_beta"/>
</dbReference>
<proteinExistence type="predicted"/>
<keyword evidence="3" id="KW-1185">Reference proteome</keyword>
<reference evidence="3" key="1">
    <citation type="journal article" date="2019" name="Int. J. Syst. Evol. Microbiol.">
        <title>The Global Catalogue of Microorganisms (GCM) 10K type strain sequencing project: providing services to taxonomists for standard genome sequencing and annotation.</title>
        <authorList>
            <consortium name="The Broad Institute Genomics Platform"/>
            <consortium name="The Broad Institute Genome Sequencing Center for Infectious Disease"/>
            <person name="Wu L."/>
            <person name="Ma J."/>
        </authorList>
    </citation>
    <scope>NUCLEOTIDE SEQUENCE [LARGE SCALE GENOMIC DNA]</scope>
    <source>
        <strain evidence="3">KCTC 42282</strain>
    </source>
</reference>
<evidence type="ECO:0000313" key="2">
    <source>
        <dbReference type="EMBL" id="MFC3638907.1"/>
    </source>
</evidence>
<dbReference type="SMART" id="SM00869">
    <property type="entry name" value="Autotransporter"/>
    <property type="match status" value="1"/>
</dbReference>
<dbReference type="EMBL" id="JBHRYC010000082">
    <property type="protein sequence ID" value="MFC3638907.1"/>
    <property type="molecule type" value="Genomic_DNA"/>
</dbReference>